<dbReference type="PANTHER" id="PTHR13135">
    <property type="entry name" value="CYTOSOLIC RESINIFERATOXIN BINDING PROTEIN RBP-26"/>
    <property type="match status" value="1"/>
</dbReference>
<evidence type="ECO:0000256" key="3">
    <source>
        <dbReference type="ARBA" id="ARBA00006094"/>
    </source>
</evidence>
<evidence type="ECO:0000259" key="12">
    <source>
        <dbReference type="Pfam" id="PF10258"/>
    </source>
</evidence>
<reference evidence="13" key="2">
    <citation type="submission" date="2015-06" db="UniProtKB">
        <authorList>
            <consortium name="EnsemblMetazoa"/>
        </authorList>
    </citation>
    <scope>IDENTIFICATION</scope>
</reference>
<dbReference type="PANTHER" id="PTHR13135:SF0">
    <property type="entry name" value="PHOSPHORYLATED ADAPTER RNA EXPORT PROTEIN"/>
    <property type="match status" value="1"/>
</dbReference>
<keyword evidence="9" id="KW-0539">Nucleus</keyword>
<dbReference type="GO" id="GO:0005634">
    <property type="term" value="C:nucleus"/>
    <property type="evidence" value="ECO:0007669"/>
    <property type="project" value="UniProtKB-SubCell"/>
</dbReference>
<evidence type="ECO:0000313" key="14">
    <source>
        <dbReference type="Proteomes" id="UP000015104"/>
    </source>
</evidence>
<dbReference type="Pfam" id="PF10258">
    <property type="entry name" value="PHAX_RNA-bd"/>
    <property type="match status" value="1"/>
</dbReference>
<dbReference type="AlphaFoldDB" id="T1KWY7"/>
<dbReference type="eggNOG" id="KOG3948">
    <property type="taxonomic scope" value="Eukaryota"/>
</dbReference>
<evidence type="ECO:0000256" key="11">
    <source>
        <dbReference type="SAM" id="MobiDB-lite"/>
    </source>
</evidence>
<accession>T1KWY7</accession>
<dbReference type="HOGENOM" id="CLU_1391846_0_0_1"/>
<dbReference type="GO" id="GO:0006408">
    <property type="term" value="P:snRNA export from nucleus"/>
    <property type="evidence" value="ECO:0007669"/>
    <property type="project" value="InterPro"/>
</dbReference>
<feature type="compositionally biased region" description="Basic residues" evidence="11">
    <location>
        <begin position="93"/>
        <end position="104"/>
    </location>
</feature>
<keyword evidence="8" id="KW-0653">Protein transport</keyword>
<dbReference type="GO" id="GO:0015031">
    <property type="term" value="P:protein transport"/>
    <property type="evidence" value="ECO:0007669"/>
    <property type="project" value="UniProtKB-KW"/>
</dbReference>
<dbReference type="EnsemblMetazoa" id="tetur25g00490.1">
    <property type="protein sequence ID" value="tetur25g00490.1"/>
    <property type="gene ID" value="tetur25g00490"/>
</dbReference>
<dbReference type="GO" id="GO:0005737">
    <property type="term" value="C:cytoplasm"/>
    <property type="evidence" value="ECO:0007669"/>
    <property type="project" value="UniProtKB-SubCell"/>
</dbReference>
<evidence type="ECO:0000256" key="9">
    <source>
        <dbReference type="ARBA" id="ARBA00023242"/>
    </source>
</evidence>
<dbReference type="InterPro" id="IPR039047">
    <property type="entry name" value="PHAX"/>
</dbReference>
<reference evidence="14" key="1">
    <citation type="submission" date="2011-08" db="EMBL/GenBank/DDBJ databases">
        <authorList>
            <person name="Rombauts S."/>
        </authorList>
    </citation>
    <scope>NUCLEOTIDE SEQUENCE</scope>
    <source>
        <strain evidence="14">London</strain>
    </source>
</reference>
<proteinExistence type="inferred from homology"/>
<evidence type="ECO:0000256" key="1">
    <source>
        <dbReference type="ARBA" id="ARBA00004123"/>
    </source>
</evidence>
<dbReference type="InterPro" id="IPR019385">
    <property type="entry name" value="PHAX_RNA-binding_domain"/>
</dbReference>
<evidence type="ECO:0000256" key="2">
    <source>
        <dbReference type="ARBA" id="ARBA00004496"/>
    </source>
</evidence>
<evidence type="ECO:0000256" key="8">
    <source>
        <dbReference type="ARBA" id="ARBA00022927"/>
    </source>
</evidence>
<evidence type="ECO:0000313" key="13">
    <source>
        <dbReference type="EnsemblMetazoa" id="tetur25g00490.1"/>
    </source>
</evidence>
<dbReference type="STRING" id="32264.T1KWY7"/>
<dbReference type="Proteomes" id="UP000015104">
    <property type="component" value="Unassembled WGS sequence"/>
</dbReference>
<protein>
    <recommendedName>
        <fullName evidence="4">Phosphorylated adapter RNA export protein</fullName>
    </recommendedName>
    <alternativeName>
        <fullName evidence="10">RNA U small nuclear RNA export adapter protein</fullName>
    </alternativeName>
</protein>
<evidence type="ECO:0000256" key="4">
    <source>
        <dbReference type="ARBA" id="ARBA00016856"/>
    </source>
</evidence>
<keyword evidence="6" id="KW-0963">Cytoplasm</keyword>
<gene>
    <name evidence="13" type="primary">107368001</name>
</gene>
<dbReference type="InterPro" id="IPR038092">
    <property type="entry name" value="PHAX_RNA-binding_sf"/>
</dbReference>
<comment type="similarity">
    <text evidence="3">Belongs to the PHAX family.</text>
</comment>
<comment type="subcellular location">
    <subcellularLocation>
        <location evidence="2">Cytoplasm</location>
    </subcellularLocation>
    <subcellularLocation>
        <location evidence="1">Nucleus</location>
    </subcellularLocation>
</comment>
<evidence type="ECO:0000256" key="5">
    <source>
        <dbReference type="ARBA" id="ARBA00022448"/>
    </source>
</evidence>
<name>T1KWY7_TETUR</name>
<evidence type="ECO:0000256" key="6">
    <source>
        <dbReference type="ARBA" id="ARBA00022490"/>
    </source>
</evidence>
<keyword evidence="7" id="KW-0694">RNA-binding</keyword>
<keyword evidence="14" id="KW-1185">Reference proteome</keyword>
<sequence length="196" mass="22258">MEEIKPEIDSSVPKKPKLHIWNKILVEDELAEALESSMTCRPFPNAIRPKKKNKKKKNKKNKNQDGQPNQNGQPNQDGKPSQNSQNGQNGQSHQKKPKKSKRSRGIPYAILTEEARKISNRLKEKRVDLIIRSIKLLGLDEVNKLCSEVMTIEDAGGLMTRNGNRRRSPGGVFFHLIKSSGRYAEDIVKNILKLNQ</sequence>
<evidence type="ECO:0000256" key="7">
    <source>
        <dbReference type="ARBA" id="ARBA00022884"/>
    </source>
</evidence>
<keyword evidence="5" id="KW-0813">Transport</keyword>
<feature type="compositionally biased region" description="Low complexity" evidence="11">
    <location>
        <begin position="64"/>
        <end position="92"/>
    </location>
</feature>
<feature type="domain" description="Phosphorylated adapter RNA export protein RNA-binding" evidence="12">
    <location>
        <begin position="115"/>
        <end position="193"/>
    </location>
</feature>
<dbReference type="Gene3D" id="1.10.10.1440">
    <property type="entry name" value="PHAX RNA-binding domain"/>
    <property type="match status" value="1"/>
</dbReference>
<feature type="compositionally biased region" description="Basic residues" evidence="11">
    <location>
        <begin position="48"/>
        <end position="61"/>
    </location>
</feature>
<evidence type="ECO:0000256" key="10">
    <source>
        <dbReference type="ARBA" id="ARBA00030834"/>
    </source>
</evidence>
<organism evidence="13 14">
    <name type="scientific">Tetranychus urticae</name>
    <name type="common">Two-spotted spider mite</name>
    <dbReference type="NCBI Taxonomy" id="32264"/>
    <lineage>
        <taxon>Eukaryota</taxon>
        <taxon>Metazoa</taxon>
        <taxon>Ecdysozoa</taxon>
        <taxon>Arthropoda</taxon>
        <taxon>Chelicerata</taxon>
        <taxon>Arachnida</taxon>
        <taxon>Acari</taxon>
        <taxon>Acariformes</taxon>
        <taxon>Trombidiformes</taxon>
        <taxon>Prostigmata</taxon>
        <taxon>Eleutherengona</taxon>
        <taxon>Raphignathae</taxon>
        <taxon>Tetranychoidea</taxon>
        <taxon>Tetranychidae</taxon>
        <taxon>Tetranychus</taxon>
    </lineage>
</organism>
<dbReference type="EMBL" id="CAEY01000675">
    <property type="status" value="NOT_ANNOTATED_CDS"/>
    <property type="molecule type" value="Genomic_DNA"/>
</dbReference>
<dbReference type="GO" id="GO:0003723">
    <property type="term" value="F:RNA binding"/>
    <property type="evidence" value="ECO:0007669"/>
    <property type="project" value="UniProtKB-KW"/>
</dbReference>
<feature type="region of interest" description="Disordered" evidence="11">
    <location>
        <begin position="36"/>
        <end position="108"/>
    </location>
</feature>